<dbReference type="OrthoDB" id="4457881at2759"/>
<dbReference type="VEuPathDB" id="FungiDB:EYZ11_009305"/>
<gene>
    <name evidence="2" type="ORF">ATNIH1004_009155</name>
</gene>
<proteinExistence type="predicted"/>
<dbReference type="RefSeq" id="XP_033424305.1">
    <property type="nucleotide sequence ID" value="XM_033573753.1"/>
</dbReference>
<organism evidence="2 3">
    <name type="scientific">Aspergillus tanneri</name>
    <dbReference type="NCBI Taxonomy" id="1220188"/>
    <lineage>
        <taxon>Eukaryota</taxon>
        <taxon>Fungi</taxon>
        <taxon>Dikarya</taxon>
        <taxon>Ascomycota</taxon>
        <taxon>Pezizomycotina</taxon>
        <taxon>Eurotiomycetes</taxon>
        <taxon>Eurotiomycetidae</taxon>
        <taxon>Eurotiales</taxon>
        <taxon>Aspergillaceae</taxon>
        <taxon>Aspergillus</taxon>
        <taxon>Aspergillus subgen. Circumdati</taxon>
    </lineage>
</organism>
<dbReference type="AlphaFoldDB" id="A0A5M9MHZ1"/>
<feature type="region of interest" description="Disordered" evidence="1">
    <location>
        <begin position="210"/>
        <end position="278"/>
    </location>
</feature>
<sequence length="464" mass="52384">MTENSQNSHLSGSEFRGCDLNFTTRKDGINLRHFRREEAGPSVQELSNLYATVFERKEALSRYMNVPLVSDIVEETLSKAFSQRRPCLATSDDAREISLSWIDVIRHASPDQLESGADGKHYCRVLGMQVQLSDSDCTVIRSGVLQTLLSPLPHKKDVQTEIAVVTSAMTEVTEWNQYISQIIGQNNYLLEAMRSRLEMLHDASRLISLSEPESSSLRPPRGESSLTSQETNIEVVSVGSSGPTAIVDNDSQKNDTSVVQSTEGDHDTLENSQVPWDGSDAESIYTETVDLTTLPVNNRVRWSAEEENRLLPWLDTRSHLTWSEIEREYCREFNIYRAGSALRTKARRLRGRGPHNVTKLRNRPGRRRNTLLVSLPLARRYTSPNSLQQESTLHAPNTLPGQKAPAECTTQSDSRSSIAAQQRQQNMIFNTLQQDGRSMTELSQLTVYYLKPYQAAKLRHELMC</sequence>
<feature type="compositionally biased region" description="Polar residues" evidence="1">
    <location>
        <begin position="384"/>
        <end position="395"/>
    </location>
</feature>
<dbReference type="Proteomes" id="UP000324241">
    <property type="component" value="Unassembled WGS sequence"/>
</dbReference>
<comment type="caution">
    <text evidence="2">The sequence shown here is derived from an EMBL/GenBank/DDBJ whole genome shotgun (WGS) entry which is preliminary data.</text>
</comment>
<reference evidence="2 3" key="1">
    <citation type="submission" date="2019-08" db="EMBL/GenBank/DDBJ databases">
        <title>The genome sequence of a newly discovered highly antifungal drug resistant Aspergillus species, Aspergillus tanneri NIH 1004.</title>
        <authorList>
            <person name="Mounaud S."/>
            <person name="Singh I."/>
            <person name="Joardar V."/>
            <person name="Pakala S."/>
            <person name="Pakala S."/>
            <person name="Venepally P."/>
            <person name="Chung J.K."/>
            <person name="Losada L."/>
            <person name="Nierman W.C."/>
        </authorList>
    </citation>
    <scope>NUCLEOTIDE SEQUENCE [LARGE SCALE GENOMIC DNA]</scope>
    <source>
        <strain evidence="2 3">NIH1004</strain>
    </source>
</reference>
<evidence type="ECO:0000313" key="3">
    <source>
        <dbReference type="Proteomes" id="UP000324241"/>
    </source>
</evidence>
<accession>A0A5M9MHZ1</accession>
<evidence type="ECO:0000256" key="1">
    <source>
        <dbReference type="SAM" id="MobiDB-lite"/>
    </source>
</evidence>
<name>A0A5M9MHZ1_9EURO</name>
<dbReference type="GeneID" id="54331857"/>
<protein>
    <submittedName>
        <fullName evidence="2">Uncharacterized protein</fullName>
    </submittedName>
</protein>
<feature type="compositionally biased region" description="Low complexity" evidence="1">
    <location>
        <begin position="210"/>
        <end position="225"/>
    </location>
</feature>
<evidence type="ECO:0000313" key="2">
    <source>
        <dbReference type="EMBL" id="KAA8644944.1"/>
    </source>
</evidence>
<dbReference type="EMBL" id="QUQM01000006">
    <property type="protein sequence ID" value="KAA8644944.1"/>
    <property type="molecule type" value="Genomic_DNA"/>
</dbReference>
<feature type="region of interest" description="Disordered" evidence="1">
    <location>
        <begin position="384"/>
        <end position="417"/>
    </location>
</feature>
<feature type="compositionally biased region" description="Polar residues" evidence="1">
    <location>
        <begin position="226"/>
        <end position="243"/>
    </location>
</feature>